<sequence>MRIKDKPATPTPSRLLGTILLVGGGIFIGDFFWAIATYSPSIQSAGPTVWTVLTAGILAGSVLVGVGVATVLHSTGHMKIATNLDWGL</sequence>
<dbReference type="Proteomes" id="UP000199076">
    <property type="component" value="Unassembled WGS sequence"/>
</dbReference>
<evidence type="ECO:0000313" key="3">
    <source>
        <dbReference type="Proteomes" id="UP000199076"/>
    </source>
</evidence>
<keyword evidence="3" id="KW-1185">Reference proteome</keyword>
<feature type="transmembrane region" description="Helical" evidence="1">
    <location>
        <begin position="48"/>
        <end position="72"/>
    </location>
</feature>
<dbReference type="AlphaFoldDB" id="A0A1G7F7Q7"/>
<keyword evidence="1" id="KW-0812">Transmembrane</keyword>
<keyword evidence="1" id="KW-1133">Transmembrane helix</keyword>
<keyword evidence="1" id="KW-0472">Membrane</keyword>
<protein>
    <submittedName>
        <fullName evidence="2">Uncharacterized protein</fullName>
    </submittedName>
</protein>
<feature type="transmembrane region" description="Helical" evidence="1">
    <location>
        <begin position="15"/>
        <end position="36"/>
    </location>
</feature>
<gene>
    <name evidence="2" type="ORF">SAMN05216218_10163</name>
</gene>
<dbReference type="RefSeq" id="WP_092686464.1">
    <property type="nucleotide sequence ID" value="NZ_FNBK01000001.1"/>
</dbReference>
<accession>A0A1G7F7Q7</accession>
<name>A0A1G7F7Q7_9EURY</name>
<dbReference type="EMBL" id="FNBK01000001">
    <property type="protein sequence ID" value="SDE71947.1"/>
    <property type="molecule type" value="Genomic_DNA"/>
</dbReference>
<evidence type="ECO:0000313" key="2">
    <source>
        <dbReference type="EMBL" id="SDE71947.1"/>
    </source>
</evidence>
<organism evidence="2 3">
    <name type="scientific">Halorientalis regularis</name>
    <dbReference type="NCBI Taxonomy" id="660518"/>
    <lineage>
        <taxon>Archaea</taxon>
        <taxon>Methanobacteriati</taxon>
        <taxon>Methanobacteriota</taxon>
        <taxon>Stenosarchaea group</taxon>
        <taxon>Halobacteria</taxon>
        <taxon>Halobacteriales</taxon>
        <taxon>Haloarculaceae</taxon>
        <taxon>Halorientalis</taxon>
    </lineage>
</organism>
<proteinExistence type="predicted"/>
<evidence type="ECO:0000256" key="1">
    <source>
        <dbReference type="SAM" id="Phobius"/>
    </source>
</evidence>
<reference evidence="3" key="1">
    <citation type="submission" date="2016-10" db="EMBL/GenBank/DDBJ databases">
        <authorList>
            <person name="Varghese N."/>
            <person name="Submissions S."/>
        </authorList>
    </citation>
    <scope>NUCLEOTIDE SEQUENCE [LARGE SCALE GENOMIC DNA]</scope>
    <source>
        <strain evidence="3">IBRC-M 10760</strain>
    </source>
</reference>